<organism evidence="3 4">
    <name type="scientific">Trichostrongylus colubriformis</name>
    <name type="common">Black scour worm</name>
    <dbReference type="NCBI Taxonomy" id="6319"/>
    <lineage>
        <taxon>Eukaryota</taxon>
        <taxon>Metazoa</taxon>
        <taxon>Ecdysozoa</taxon>
        <taxon>Nematoda</taxon>
        <taxon>Chromadorea</taxon>
        <taxon>Rhabditida</taxon>
        <taxon>Rhabditina</taxon>
        <taxon>Rhabditomorpha</taxon>
        <taxon>Strongyloidea</taxon>
        <taxon>Trichostrongylidae</taxon>
        <taxon>Trichostrongylus</taxon>
    </lineage>
</organism>
<feature type="region of interest" description="Disordered" evidence="1">
    <location>
        <begin position="1"/>
        <end position="25"/>
    </location>
</feature>
<feature type="compositionally biased region" description="Basic and acidic residues" evidence="1">
    <location>
        <begin position="75"/>
        <end position="94"/>
    </location>
</feature>
<keyword evidence="2" id="KW-0812">Transmembrane</keyword>
<comment type="caution">
    <text evidence="3">The sequence shown here is derived from an EMBL/GenBank/DDBJ whole genome shotgun (WGS) entry which is preliminary data.</text>
</comment>
<evidence type="ECO:0000256" key="2">
    <source>
        <dbReference type="SAM" id="Phobius"/>
    </source>
</evidence>
<evidence type="ECO:0000313" key="4">
    <source>
        <dbReference type="Proteomes" id="UP001331761"/>
    </source>
</evidence>
<accession>A0AAN8FV78</accession>
<feature type="transmembrane region" description="Helical" evidence="2">
    <location>
        <begin position="300"/>
        <end position="320"/>
    </location>
</feature>
<proteinExistence type="predicted"/>
<feature type="region of interest" description="Disordered" evidence="1">
    <location>
        <begin position="55"/>
        <end position="94"/>
    </location>
</feature>
<gene>
    <name evidence="3" type="ORF">GCK32_012546</name>
</gene>
<feature type="non-terminal residue" evidence="3">
    <location>
        <position position="1"/>
    </location>
</feature>
<feature type="transmembrane region" description="Helical" evidence="2">
    <location>
        <begin position="228"/>
        <end position="248"/>
    </location>
</feature>
<dbReference type="AlphaFoldDB" id="A0AAN8FV78"/>
<evidence type="ECO:0000313" key="3">
    <source>
        <dbReference type="EMBL" id="KAK5986756.1"/>
    </source>
</evidence>
<feature type="compositionally biased region" description="Basic and acidic residues" evidence="1">
    <location>
        <begin position="1"/>
        <end position="16"/>
    </location>
</feature>
<evidence type="ECO:0000256" key="1">
    <source>
        <dbReference type="SAM" id="MobiDB-lite"/>
    </source>
</evidence>
<keyword evidence="2" id="KW-1133">Transmembrane helix</keyword>
<feature type="transmembrane region" description="Helical" evidence="2">
    <location>
        <begin position="260"/>
        <end position="280"/>
    </location>
</feature>
<keyword evidence="4" id="KW-1185">Reference proteome</keyword>
<dbReference type="Proteomes" id="UP001331761">
    <property type="component" value="Unassembled WGS sequence"/>
</dbReference>
<dbReference type="EMBL" id="WIXE01000261">
    <property type="protein sequence ID" value="KAK5986756.1"/>
    <property type="molecule type" value="Genomic_DNA"/>
</dbReference>
<reference evidence="3 4" key="1">
    <citation type="submission" date="2019-10" db="EMBL/GenBank/DDBJ databases">
        <title>Assembly and Annotation for the nematode Trichostrongylus colubriformis.</title>
        <authorList>
            <person name="Martin J."/>
        </authorList>
    </citation>
    <scope>NUCLEOTIDE SEQUENCE [LARGE SCALE GENOMIC DNA]</scope>
    <source>
        <strain evidence="3">G859</strain>
        <tissue evidence="3">Whole worm</tissue>
    </source>
</reference>
<feature type="region of interest" description="Disordered" evidence="1">
    <location>
        <begin position="107"/>
        <end position="128"/>
    </location>
</feature>
<keyword evidence="2" id="KW-0472">Membrane</keyword>
<feature type="compositionally biased region" description="Polar residues" evidence="1">
    <location>
        <begin position="107"/>
        <end position="117"/>
    </location>
</feature>
<sequence length="366" mass="40912">PLDDSEVGRADLRHVQASDMPKRRRAKRVIGRPFTFSFPVQVLTHRDPSLEEIHGVKQKANELTSLKSPQPSSPKPHEDHKTTVHGRDGHTDLKTSVKPTFVETTNAVKSHPTTAVKPSSPVGRTDGNVKTVEPSTAAVLQSDKLKASPVSVLIDNSTDILVEVVDDEEVYGPTKRPATVPGKAASDEPVSRAKFRLRNTVHNCVPLRAADMLGFGNLDLSHAVAMRIPIACMIISMLGVAVSVFHAFTNLSRPRRCRSFVENVAQVILWTLCALILFIIRQDWNSKWEFGTARSFLPLYPATWHCAELLCYVVVVAYLLECYFYEYTYYKIYFEESLGNYTVVDRPEYGNSIYTSTVEMTEDTAL</sequence>
<protein>
    <submittedName>
        <fullName evidence="3">Uncharacterized protein</fullName>
    </submittedName>
</protein>
<name>A0AAN8FV78_TRICO</name>